<keyword evidence="10" id="KW-0915">Sodium</keyword>
<name>A0A087BSH4_9BIFI</name>
<comment type="activity regulation">
    <text evidence="10">Na(+) is not transported, but it plays an essential structural role and its presence is essential for fluoride channel function.</text>
</comment>
<evidence type="ECO:0000256" key="8">
    <source>
        <dbReference type="ARBA" id="ARBA00035585"/>
    </source>
</evidence>
<comment type="function">
    <text evidence="9 10">Fluoride-specific ion channel. Important for reducing fluoride concentration in the cell, thus reducing its toxicity.</text>
</comment>
<evidence type="ECO:0000256" key="5">
    <source>
        <dbReference type="ARBA" id="ARBA00023136"/>
    </source>
</evidence>
<feature type="binding site" evidence="10">
    <location>
        <position position="72"/>
    </location>
    <ligand>
        <name>Na(+)</name>
        <dbReference type="ChEBI" id="CHEBI:29101"/>
        <note>structural</note>
    </ligand>
</feature>
<dbReference type="RefSeq" id="WP_022861434.1">
    <property type="nucleotide sequence ID" value="NZ_JGZD01000004.1"/>
</dbReference>
<proteinExistence type="inferred from homology"/>
<evidence type="ECO:0000313" key="12">
    <source>
        <dbReference type="Proteomes" id="UP000029014"/>
    </source>
</evidence>
<evidence type="ECO:0000256" key="7">
    <source>
        <dbReference type="ARBA" id="ARBA00035120"/>
    </source>
</evidence>
<evidence type="ECO:0000313" key="11">
    <source>
        <dbReference type="EMBL" id="KFI73974.1"/>
    </source>
</evidence>
<keyword evidence="3 10" id="KW-0812">Transmembrane</keyword>
<comment type="catalytic activity">
    <reaction evidence="8">
        <text>fluoride(in) = fluoride(out)</text>
        <dbReference type="Rhea" id="RHEA:76159"/>
        <dbReference type="ChEBI" id="CHEBI:17051"/>
    </reaction>
    <physiologicalReaction direction="left-to-right" evidence="8">
        <dbReference type="Rhea" id="RHEA:76160"/>
    </physiologicalReaction>
</comment>
<reference evidence="11 12" key="1">
    <citation type="submission" date="2014-03" db="EMBL/GenBank/DDBJ databases">
        <title>Genomics of Bifidobacteria.</title>
        <authorList>
            <person name="Ventura M."/>
            <person name="Milani C."/>
            <person name="Lugli G.A."/>
        </authorList>
    </citation>
    <scope>NUCLEOTIDE SEQUENCE [LARGE SCALE GENOMIC DNA]</scope>
    <source>
        <strain evidence="11 12">LMG 11592</strain>
    </source>
</reference>
<keyword evidence="10" id="KW-0813">Transport</keyword>
<dbReference type="PANTHER" id="PTHR28259">
    <property type="entry name" value="FLUORIDE EXPORT PROTEIN 1-RELATED"/>
    <property type="match status" value="1"/>
</dbReference>
<comment type="caution">
    <text evidence="10">Lacks conserved residue(s) required for the propagation of feature annotation.</text>
</comment>
<evidence type="ECO:0000256" key="1">
    <source>
        <dbReference type="ARBA" id="ARBA00004651"/>
    </source>
</evidence>
<comment type="caution">
    <text evidence="11">The sequence shown here is derived from an EMBL/GenBank/DDBJ whole genome shotgun (WGS) entry which is preliminary data.</text>
</comment>
<dbReference type="InterPro" id="IPR003691">
    <property type="entry name" value="FluC"/>
</dbReference>
<dbReference type="GO" id="GO:0046872">
    <property type="term" value="F:metal ion binding"/>
    <property type="evidence" value="ECO:0007669"/>
    <property type="project" value="UniProtKB-KW"/>
</dbReference>
<keyword evidence="4 10" id="KW-1133">Transmembrane helix</keyword>
<dbReference type="Proteomes" id="UP000029014">
    <property type="component" value="Unassembled WGS sequence"/>
</dbReference>
<dbReference type="STRING" id="1693.BMIN_1236"/>
<dbReference type="GO" id="GO:0062054">
    <property type="term" value="F:fluoride channel activity"/>
    <property type="evidence" value="ECO:0007669"/>
    <property type="project" value="UniProtKB-UniRule"/>
</dbReference>
<comment type="subcellular location">
    <subcellularLocation>
        <location evidence="1 10">Cell membrane</location>
        <topology evidence="1 10">Multi-pass membrane protein</topology>
    </subcellularLocation>
</comment>
<evidence type="ECO:0000256" key="9">
    <source>
        <dbReference type="ARBA" id="ARBA00049940"/>
    </source>
</evidence>
<evidence type="ECO:0000256" key="3">
    <source>
        <dbReference type="ARBA" id="ARBA00022692"/>
    </source>
</evidence>
<feature type="transmembrane region" description="Helical" evidence="10">
    <location>
        <begin position="96"/>
        <end position="117"/>
    </location>
</feature>
<keyword evidence="5 10" id="KW-0472">Membrane</keyword>
<feature type="binding site" evidence="10">
    <location>
        <position position="75"/>
    </location>
    <ligand>
        <name>Na(+)</name>
        <dbReference type="ChEBI" id="CHEBI:29101"/>
        <note>structural</note>
    </ligand>
</feature>
<evidence type="ECO:0000256" key="6">
    <source>
        <dbReference type="ARBA" id="ARBA00023303"/>
    </source>
</evidence>
<evidence type="ECO:0000256" key="4">
    <source>
        <dbReference type="ARBA" id="ARBA00022989"/>
    </source>
</evidence>
<keyword evidence="10" id="KW-0406">Ion transport</keyword>
<dbReference type="eggNOG" id="COG0239">
    <property type="taxonomic scope" value="Bacteria"/>
</dbReference>
<evidence type="ECO:0000256" key="2">
    <source>
        <dbReference type="ARBA" id="ARBA00022475"/>
    </source>
</evidence>
<dbReference type="EMBL" id="JGZD01000004">
    <property type="protein sequence ID" value="KFI73974.1"/>
    <property type="molecule type" value="Genomic_DNA"/>
</dbReference>
<feature type="transmembrane region" description="Helical" evidence="10">
    <location>
        <begin position="31"/>
        <end position="54"/>
    </location>
</feature>
<keyword evidence="2 10" id="KW-1003">Cell membrane</keyword>
<accession>A0A087BSH4</accession>
<evidence type="ECO:0000256" key="10">
    <source>
        <dbReference type="HAMAP-Rule" id="MF_00454"/>
    </source>
</evidence>
<comment type="similarity">
    <text evidence="7 10">Belongs to the fluoride channel Fluc/FEX (TC 1.A.43) family.</text>
</comment>
<gene>
    <name evidence="10" type="primary">fluC</name>
    <name evidence="10" type="synonym">crcB</name>
    <name evidence="11" type="ORF">BMIN_1236</name>
</gene>
<keyword evidence="6 10" id="KW-0407">Ion channel</keyword>
<sequence>MIIVTTLLGGLGAVCRFLVDTAINKRNRLTIPLGTIVVNVTACLLMGLLTGWALSHAGSDGVRTLLGSGFLGGYSTFSTASVEGVRLLRSGRTVEGIVHTGGMLVISLAATLAGYALTI</sequence>
<keyword evidence="12" id="KW-1185">Reference proteome</keyword>
<dbReference type="PANTHER" id="PTHR28259:SF1">
    <property type="entry name" value="FLUORIDE EXPORT PROTEIN 1-RELATED"/>
    <property type="match status" value="1"/>
</dbReference>
<dbReference type="Pfam" id="PF02537">
    <property type="entry name" value="CRCB"/>
    <property type="match status" value="1"/>
</dbReference>
<protein>
    <recommendedName>
        <fullName evidence="10">Fluoride-specific ion channel FluC</fullName>
    </recommendedName>
</protein>
<organism evidence="11 12">
    <name type="scientific">Bifidobacterium minimum</name>
    <dbReference type="NCBI Taxonomy" id="1693"/>
    <lineage>
        <taxon>Bacteria</taxon>
        <taxon>Bacillati</taxon>
        <taxon>Actinomycetota</taxon>
        <taxon>Actinomycetes</taxon>
        <taxon>Bifidobacteriales</taxon>
        <taxon>Bifidobacteriaceae</taxon>
        <taxon>Bifidobacterium</taxon>
    </lineage>
</organism>
<keyword evidence="10" id="KW-0479">Metal-binding</keyword>
<dbReference type="AlphaFoldDB" id="A0A087BSH4"/>
<dbReference type="GO" id="GO:0140114">
    <property type="term" value="P:cellular detoxification of fluoride"/>
    <property type="evidence" value="ECO:0007669"/>
    <property type="project" value="UniProtKB-UniRule"/>
</dbReference>
<dbReference type="HAMAP" id="MF_00454">
    <property type="entry name" value="FluC"/>
    <property type="match status" value="1"/>
</dbReference>
<dbReference type="GO" id="GO:0005886">
    <property type="term" value="C:plasma membrane"/>
    <property type="evidence" value="ECO:0007669"/>
    <property type="project" value="UniProtKB-SubCell"/>
</dbReference>